<dbReference type="GO" id="GO:0009451">
    <property type="term" value="P:RNA modification"/>
    <property type="evidence" value="ECO:0007669"/>
    <property type="project" value="InterPro"/>
</dbReference>
<sequence>MSAWTCTLSASPVSIPLQQPSNSFTQNPPRKLLSTSSPISTLIFKKNPSQKHPLQLHGSILRSQVRLNSFKEAIFTYIQMTSKGVRLDNFVFPAILKAAIGLQDLNLGKQIYGVVKFRYDTKSITVDNSVIHLLERCGGNINDVYKVFDRITHGDQVSWHSLINALCKFEKWELALEANRLIGLDGFEASLFTLVSIVLGCSNFSKTDWLRWV</sequence>
<reference evidence="2 3" key="1">
    <citation type="submission" date="2024-02" db="EMBL/GenBank/DDBJ databases">
        <title>de novo genome assembly of Solanum bulbocastanum strain 11H21.</title>
        <authorList>
            <person name="Hosaka A.J."/>
        </authorList>
    </citation>
    <scope>NUCLEOTIDE SEQUENCE [LARGE SCALE GENOMIC DNA]</scope>
    <source>
        <tissue evidence="2">Young leaves</tissue>
    </source>
</reference>
<dbReference type="PANTHER" id="PTHR47926">
    <property type="entry name" value="PENTATRICOPEPTIDE REPEAT-CONTAINING PROTEIN"/>
    <property type="match status" value="1"/>
</dbReference>
<dbReference type="AlphaFoldDB" id="A0AAN8STS6"/>
<organism evidence="2 3">
    <name type="scientific">Solanum bulbocastanum</name>
    <name type="common">Wild potato</name>
    <dbReference type="NCBI Taxonomy" id="147425"/>
    <lineage>
        <taxon>Eukaryota</taxon>
        <taxon>Viridiplantae</taxon>
        <taxon>Streptophyta</taxon>
        <taxon>Embryophyta</taxon>
        <taxon>Tracheophyta</taxon>
        <taxon>Spermatophyta</taxon>
        <taxon>Magnoliopsida</taxon>
        <taxon>eudicotyledons</taxon>
        <taxon>Gunneridae</taxon>
        <taxon>Pentapetalae</taxon>
        <taxon>asterids</taxon>
        <taxon>lamiids</taxon>
        <taxon>Solanales</taxon>
        <taxon>Solanaceae</taxon>
        <taxon>Solanoideae</taxon>
        <taxon>Solaneae</taxon>
        <taxon>Solanum</taxon>
    </lineage>
</organism>
<gene>
    <name evidence="2" type="ORF">RDI58_029111</name>
</gene>
<accession>A0AAN8STS6</accession>
<dbReference type="InterPro" id="IPR002885">
    <property type="entry name" value="PPR_rpt"/>
</dbReference>
<evidence type="ECO:0000256" key="1">
    <source>
        <dbReference type="ARBA" id="ARBA00022737"/>
    </source>
</evidence>
<keyword evidence="1" id="KW-0677">Repeat</keyword>
<name>A0AAN8STS6_SOLBU</name>
<evidence type="ECO:0000313" key="3">
    <source>
        <dbReference type="Proteomes" id="UP001371456"/>
    </source>
</evidence>
<dbReference type="InterPro" id="IPR046960">
    <property type="entry name" value="PPR_At4g14850-like_plant"/>
</dbReference>
<dbReference type="Proteomes" id="UP001371456">
    <property type="component" value="Unassembled WGS sequence"/>
</dbReference>
<dbReference type="Gene3D" id="1.25.40.10">
    <property type="entry name" value="Tetratricopeptide repeat domain"/>
    <property type="match status" value="1"/>
</dbReference>
<keyword evidence="3" id="KW-1185">Reference proteome</keyword>
<dbReference type="GO" id="GO:0003723">
    <property type="term" value="F:RNA binding"/>
    <property type="evidence" value="ECO:0007669"/>
    <property type="project" value="InterPro"/>
</dbReference>
<comment type="caution">
    <text evidence="2">The sequence shown here is derived from an EMBL/GenBank/DDBJ whole genome shotgun (WGS) entry which is preliminary data.</text>
</comment>
<protein>
    <recommendedName>
        <fullName evidence="4">Pentatricopeptide repeat-containing protein</fullName>
    </recommendedName>
</protein>
<evidence type="ECO:0000313" key="2">
    <source>
        <dbReference type="EMBL" id="KAK6773872.1"/>
    </source>
</evidence>
<dbReference type="Pfam" id="PF01535">
    <property type="entry name" value="PPR"/>
    <property type="match status" value="1"/>
</dbReference>
<proteinExistence type="predicted"/>
<dbReference type="InterPro" id="IPR011990">
    <property type="entry name" value="TPR-like_helical_dom_sf"/>
</dbReference>
<evidence type="ECO:0008006" key="4">
    <source>
        <dbReference type="Google" id="ProtNLM"/>
    </source>
</evidence>
<dbReference type="EMBL" id="JBANQN010000012">
    <property type="protein sequence ID" value="KAK6773872.1"/>
    <property type="molecule type" value="Genomic_DNA"/>
</dbReference>